<dbReference type="SMART" id="SM00642">
    <property type="entry name" value="Aamy"/>
    <property type="match status" value="1"/>
</dbReference>
<dbReference type="InterPro" id="IPR044143">
    <property type="entry name" value="GlgB_N_E_set_prok"/>
</dbReference>
<dbReference type="InterPro" id="IPR006407">
    <property type="entry name" value="GlgB"/>
</dbReference>
<dbReference type="Pfam" id="PF22019">
    <property type="entry name" value="GlgB_N"/>
    <property type="match status" value="1"/>
</dbReference>
<dbReference type="EC" id="2.4.1.18" evidence="10"/>
<keyword evidence="8 10" id="KW-0320">Glycogen biosynthesis</keyword>
<dbReference type="InterPro" id="IPR054169">
    <property type="entry name" value="GlgB_N"/>
</dbReference>
<keyword evidence="6 10" id="KW-0328">Glycosyltransferase</keyword>
<evidence type="ECO:0000256" key="7">
    <source>
        <dbReference type="ARBA" id="ARBA00022679"/>
    </source>
</evidence>
<dbReference type="InterPro" id="IPR014756">
    <property type="entry name" value="Ig_E-set"/>
</dbReference>
<dbReference type="GO" id="GO:0005978">
    <property type="term" value="P:glycogen biosynthetic process"/>
    <property type="evidence" value="ECO:0007669"/>
    <property type="project" value="UniProtKB-UniRule"/>
</dbReference>
<keyword evidence="9 10" id="KW-0119">Carbohydrate metabolism</keyword>
<dbReference type="GO" id="GO:0005829">
    <property type="term" value="C:cytosol"/>
    <property type="evidence" value="ECO:0007669"/>
    <property type="project" value="TreeGrafter"/>
</dbReference>
<dbReference type="Proteomes" id="UP000319732">
    <property type="component" value="Unassembled WGS sequence"/>
</dbReference>
<dbReference type="GO" id="GO:0003844">
    <property type="term" value="F:1,4-alpha-glucan branching enzyme activity"/>
    <property type="evidence" value="ECO:0007669"/>
    <property type="project" value="UniProtKB-UniRule"/>
</dbReference>
<name>A0A545TS69_9GAMM</name>
<dbReference type="FunFam" id="3.20.20.80:FF:000003">
    <property type="entry name" value="1,4-alpha-glucan branching enzyme GlgB"/>
    <property type="match status" value="1"/>
</dbReference>
<dbReference type="GO" id="GO:0043169">
    <property type="term" value="F:cation binding"/>
    <property type="evidence" value="ECO:0007669"/>
    <property type="project" value="InterPro"/>
</dbReference>
<comment type="subunit">
    <text evidence="10">Monomer.</text>
</comment>
<evidence type="ECO:0000313" key="13">
    <source>
        <dbReference type="EMBL" id="TQV80059.1"/>
    </source>
</evidence>
<evidence type="ECO:0000259" key="12">
    <source>
        <dbReference type="SMART" id="SM00642"/>
    </source>
</evidence>
<dbReference type="Pfam" id="PF00128">
    <property type="entry name" value="Alpha-amylase"/>
    <property type="match status" value="1"/>
</dbReference>
<feature type="active site" description="Proton donor" evidence="10 11">
    <location>
        <position position="466"/>
    </location>
</feature>
<dbReference type="NCBIfam" id="NF008967">
    <property type="entry name" value="PRK12313.1"/>
    <property type="match status" value="1"/>
</dbReference>
<dbReference type="NCBIfam" id="NF003811">
    <property type="entry name" value="PRK05402.1"/>
    <property type="match status" value="1"/>
</dbReference>
<dbReference type="InterPro" id="IPR037439">
    <property type="entry name" value="Branching_enzy"/>
</dbReference>
<comment type="caution">
    <text evidence="13">The sequence shown here is derived from an EMBL/GenBank/DDBJ whole genome shotgun (WGS) entry which is preliminary data.</text>
</comment>
<keyword evidence="7 10" id="KW-0808">Transferase</keyword>
<dbReference type="FunFam" id="2.60.40.10:FF:000169">
    <property type="entry name" value="1,4-alpha-glucan branching enzyme GlgB"/>
    <property type="match status" value="1"/>
</dbReference>
<dbReference type="GO" id="GO:0004553">
    <property type="term" value="F:hydrolase activity, hydrolyzing O-glycosyl compounds"/>
    <property type="evidence" value="ECO:0007669"/>
    <property type="project" value="InterPro"/>
</dbReference>
<dbReference type="InterPro" id="IPR017853">
    <property type="entry name" value="GH"/>
</dbReference>
<evidence type="ECO:0000256" key="9">
    <source>
        <dbReference type="ARBA" id="ARBA00023277"/>
    </source>
</evidence>
<accession>A0A545TS69</accession>
<dbReference type="InterPro" id="IPR013780">
    <property type="entry name" value="Glyco_hydro_b"/>
</dbReference>
<evidence type="ECO:0000256" key="3">
    <source>
        <dbReference type="ARBA" id="ARBA00004964"/>
    </source>
</evidence>
<sequence>MSVIPSNEAIQAINGASHRDPFAVLGMHGDGPGGTLVVRTFQPGAEEVAVLHADSGKTVTVLERVDDSGLFARALGRRKTPFPYRLRVVDAAGSRVIDDPYRFPVLLSDLDIHLFAEGTHLHLYRKLGAHPRTIDAVAGVAFAVWAPNAERVAAVGEFNGWDGRRHPMRLRHDCGIWELFIPGAEPGQLYKYEIKGPCGELLPLRSDPFGAHAQLRPDTASVIESTEVFNWSDQPWMESRGAHNARDAAMTIYEVHLGSWRRVPGEGDRFLTYRELAEQLVPYAKDMGFTHLQLMPVNEHPFDGSWGYQPVGLFAPSSRFGRPEDFQYLVDACHRAEIGLLIDWVPGHFPTDPHGLAQFDGTHLYEHADPRQGFHPDWNTLIYNYGRREVSNFLRSNAHFWFDRYHVDGLRVDAVASMLYLDYSREEGEWIPNPHGGNENLDAIDFLRRVNEEVYREYPGAFTVAEESTAWPGVSRPTDGGGLGFGYKWNMGWMNDTLSYMSRDPIHRVHHHNEMTFGLVYAFDENFVLPLSHDEVVHGKGSLLGRMPGDEWQKFANLRAYFGFMWTHPGKKLLFMGGEFAQGREWNHEASLDWHLLDIPLHAGVQRLVRDLNHLYRRTPALYQCDCESCGFAWLDHLDAESSIFAYLRFGYEGSAPVAVISNFTPVPRHGYRLGVPAAGYYAERLNTDAAVYGGSDLGNAGGLHAEPLPWQGQPQSLLITVPPLATLVFELQHAG</sequence>
<protein>
    <recommendedName>
        <fullName evidence="10">1,4-alpha-glucan branching enzyme GlgB</fullName>
        <ecNumber evidence="10">2.4.1.18</ecNumber>
    </recommendedName>
    <alternativeName>
        <fullName evidence="10">1,4-alpha-D-glucan:1,4-alpha-D-glucan 6-glucosyl-transferase</fullName>
    </alternativeName>
    <alternativeName>
        <fullName evidence="10">Alpha-(1-&gt;4)-glucan branching enzyme</fullName>
    </alternativeName>
    <alternativeName>
        <fullName evidence="10">Glycogen branching enzyme</fullName>
        <shortName evidence="10">BE</shortName>
    </alternativeName>
</protein>
<dbReference type="InterPro" id="IPR013783">
    <property type="entry name" value="Ig-like_fold"/>
</dbReference>
<dbReference type="CDD" id="cd11322">
    <property type="entry name" value="AmyAc_Glg_BE"/>
    <property type="match status" value="1"/>
</dbReference>
<dbReference type="Gene3D" id="3.20.20.80">
    <property type="entry name" value="Glycosidases"/>
    <property type="match status" value="1"/>
</dbReference>
<proteinExistence type="inferred from homology"/>
<dbReference type="FunFam" id="2.60.40.1180:FF:000002">
    <property type="entry name" value="1,4-alpha-glucan branching enzyme GlgB"/>
    <property type="match status" value="1"/>
</dbReference>
<feature type="active site" description="Nucleophile" evidence="10 11">
    <location>
        <position position="413"/>
    </location>
</feature>
<keyword evidence="14" id="KW-1185">Reference proteome</keyword>
<dbReference type="CDD" id="cd02855">
    <property type="entry name" value="E_set_GBE_prok_N"/>
    <property type="match status" value="1"/>
</dbReference>
<feature type="domain" description="Glycosyl hydrolase family 13 catalytic" evidence="12">
    <location>
        <begin position="254"/>
        <end position="602"/>
    </location>
</feature>
<dbReference type="InterPro" id="IPR006048">
    <property type="entry name" value="A-amylase/branching_C"/>
</dbReference>
<reference evidence="13 14" key="1">
    <citation type="submission" date="2019-06" db="EMBL/GenBank/DDBJ databases">
        <title>Whole genome sequence for Cellvibrionaceae sp. R142.</title>
        <authorList>
            <person name="Wang G."/>
        </authorList>
    </citation>
    <scope>NUCLEOTIDE SEQUENCE [LARGE SCALE GENOMIC DNA]</scope>
    <source>
        <strain evidence="13 14">R142</strain>
    </source>
</reference>
<evidence type="ECO:0000256" key="8">
    <source>
        <dbReference type="ARBA" id="ARBA00023056"/>
    </source>
</evidence>
<dbReference type="PIRSF" id="PIRSF000463">
    <property type="entry name" value="GlgB"/>
    <property type="match status" value="1"/>
</dbReference>
<dbReference type="EMBL" id="VHSG01000010">
    <property type="protein sequence ID" value="TQV80059.1"/>
    <property type="molecule type" value="Genomic_DNA"/>
</dbReference>
<evidence type="ECO:0000256" key="6">
    <source>
        <dbReference type="ARBA" id="ARBA00022676"/>
    </source>
</evidence>
<comment type="catalytic activity">
    <reaction evidence="1 10">
        <text>Transfers a segment of a (1-&gt;4)-alpha-D-glucan chain to a primary hydroxy group in a similar glucan chain.</text>
        <dbReference type="EC" id="2.4.1.18"/>
    </reaction>
</comment>
<gene>
    <name evidence="10 13" type="primary">glgB</name>
    <name evidence="13" type="ORF">FKG94_10335</name>
</gene>
<dbReference type="SUPFAM" id="SSF51445">
    <property type="entry name" value="(Trans)glycosidases"/>
    <property type="match status" value="1"/>
</dbReference>
<keyword evidence="5 10" id="KW-0321">Glycogen metabolism</keyword>
<dbReference type="Gene3D" id="2.60.40.10">
    <property type="entry name" value="Immunoglobulins"/>
    <property type="match status" value="2"/>
</dbReference>
<dbReference type="HAMAP" id="MF_00685">
    <property type="entry name" value="GlgB"/>
    <property type="match status" value="1"/>
</dbReference>
<dbReference type="SUPFAM" id="SSF81296">
    <property type="entry name" value="E set domains"/>
    <property type="match status" value="2"/>
</dbReference>
<dbReference type="InterPro" id="IPR006047">
    <property type="entry name" value="GH13_cat_dom"/>
</dbReference>
<dbReference type="PANTHER" id="PTHR43651">
    <property type="entry name" value="1,4-ALPHA-GLUCAN-BRANCHING ENZYME"/>
    <property type="match status" value="1"/>
</dbReference>
<dbReference type="OrthoDB" id="9800174at2"/>
<dbReference type="Gene3D" id="2.60.40.1180">
    <property type="entry name" value="Golgi alpha-mannosidase II"/>
    <property type="match status" value="1"/>
</dbReference>
<dbReference type="InterPro" id="IPR004193">
    <property type="entry name" value="Glyco_hydro_13_N"/>
</dbReference>
<dbReference type="Pfam" id="PF02806">
    <property type="entry name" value="Alpha-amylase_C"/>
    <property type="match status" value="1"/>
</dbReference>
<dbReference type="RefSeq" id="WP_142904158.1">
    <property type="nucleotide sequence ID" value="NZ_ML660092.1"/>
</dbReference>
<evidence type="ECO:0000256" key="4">
    <source>
        <dbReference type="ARBA" id="ARBA00009000"/>
    </source>
</evidence>
<dbReference type="Pfam" id="PF02922">
    <property type="entry name" value="CBM_48"/>
    <property type="match status" value="1"/>
</dbReference>
<dbReference type="UniPathway" id="UPA00164"/>
<dbReference type="NCBIfam" id="TIGR01515">
    <property type="entry name" value="branching_enzym"/>
    <property type="match status" value="1"/>
</dbReference>
<evidence type="ECO:0000256" key="1">
    <source>
        <dbReference type="ARBA" id="ARBA00000826"/>
    </source>
</evidence>
<evidence type="ECO:0000256" key="2">
    <source>
        <dbReference type="ARBA" id="ARBA00002953"/>
    </source>
</evidence>
<dbReference type="PANTHER" id="PTHR43651:SF3">
    <property type="entry name" value="1,4-ALPHA-GLUCAN-BRANCHING ENZYME"/>
    <property type="match status" value="1"/>
</dbReference>
<comment type="function">
    <text evidence="2 10">Catalyzes the formation of the alpha-1,6-glucosidic linkages in glycogen by scission of a 1,4-alpha-linked oligosaccharide from growing alpha-1,4-glucan chains and the subsequent attachment of the oligosaccharide to the alpha-1,6 position.</text>
</comment>
<evidence type="ECO:0000256" key="5">
    <source>
        <dbReference type="ARBA" id="ARBA00022600"/>
    </source>
</evidence>
<dbReference type="SUPFAM" id="SSF51011">
    <property type="entry name" value="Glycosyl hydrolase domain"/>
    <property type="match status" value="1"/>
</dbReference>
<evidence type="ECO:0000256" key="10">
    <source>
        <dbReference type="HAMAP-Rule" id="MF_00685"/>
    </source>
</evidence>
<dbReference type="AlphaFoldDB" id="A0A545TS69"/>
<organism evidence="13 14">
    <name type="scientific">Exilibacterium tricleocarpae</name>
    <dbReference type="NCBI Taxonomy" id="2591008"/>
    <lineage>
        <taxon>Bacteria</taxon>
        <taxon>Pseudomonadati</taxon>
        <taxon>Pseudomonadota</taxon>
        <taxon>Gammaproteobacteria</taxon>
        <taxon>Cellvibrionales</taxon>
        <taxon>Cellvibrionaceae</taxon>
        <taxon>Exilibacterium</taxon>
    </lineage>
</organism>
<comment type="pathway">
    <text evidence="3 10">Glycan biosynthesis; glycogen biosynthesis.</text>
</comment>
<evidence type="ECO:0000313" key="14">
    <source>
        <dbReference type="Proteomes" id="UP000319732"/>
    </source>
</evidence>
<comment type="similarity">
    <text evidence="4 10">Belongs to the glycosyl hydrolase 13 family. GlgB subfamily.</text>
</comment>
<evidence type="ECO:0000256" key="11">
    <source>
        <dbReference type="PIRSR" id="PIRSR000463-1"/>
    </source>
</evidence>